<evidence type="ECO:0000313" key="7">
    <source>
        <dbReference type="EMBL" id="UXX83698.1"/>
    </source>
</evidence>
<dbReference type="SMART" id="SM00345">
    <property type="entry name" value="HTH_GNTR"/>
    <property type="match status" value="1"/>
</dbReference>
<dbReference type="InterPro" id="IPR000524">
    <property type="entry name" value="Tscrpt_reg_HTH_GntR"/>
</dbReference>
<dbReference type="PROSITE" id="PS50949">
    <property type="entry name" value="HTH_GNTR"/>
    <property type="match status" value="1"/>
</dbReference>
<dbReference type="Pfam" id="PF00392">
    <property type="entry name" value="GntR"/>
    <property type="match status" value="1"/>
</dbReference>
<dbReference type="SUPFAM" id="SSF53383">
    <property type="entry name" value="PLP-dependent transferases"/>
    <property type="match status" value="1"/>
</dbReference>
<keyword evidence="3" id="KW-0805">Transcription regulation</keyword>
<keyword evidence="7" id="KW-0808">Transferase</keyword>
<evidence type="ECO:0000256" key="1">
    <source>
        <dbReference type="ARBA" id="ARBA00005384"/>
    </source>
</evidence>
<evidence type="ECO:0000259" key="6">
    <source>
        <dbReference type="PROSITE" id="PS50949"/>
    </source>
</evidence>
<name>A0ABY6DFE5_9RHOB</name>
<gene>
    <name evidence="7" type="ORF">N7U68_03230</name>
</gene>
<dbReference type="SUPFAM" id="SSF46785">
    <property type="entry name" value="Winged helix' DNA-binding domain"/>
    <property type="match status" value="1"/>
</dbReference>
<dbReference type="GO" id="GO:0008483">
    <property type="term" value="F:transaminase activity"/>
    <property type="evidence" value="ECO:0007669"/>
    <property type="project" value="UniProtKB-KW"/>
</dbReference>
<dbReference type="InterPro" id="IPR015424">
    <property type="entry name" value="PyrdxlP-dep_Trfase"/>
</dbReference>
<dbReference type="InterPro" id="IPR036388">
    <property type="entry name" value="WH-like_DNA-bd_sf"/>
</dbReference>
<dbReference type="EMBL" id="CP106738">
    <property type="protein sequence ID" value="UXX83698.1"/>
    <property type="molecule type" value="Genomic_DNA"/>
</dbReference>
<dbReference type="Pfam" id="PF00155">
    <property type="entry name" value="Aminotran_1_2"/>
    <property type="match status" value="1"/>
</dbReference>
<evidence type="ECO:0000256" key="5">
    <source>
        <dbReference type="ARBA" id="ARBA00023163"/>
    </source>
</evidence>
<dbReference type="Proteomes" id="UP001064087">
    <property type="component" value="Chromosome"/>
</dbReference>
<keyword evidence="2" id="KW-0663">Pyridoxal phosphate</keyword>
<evidence type="ECO:0000256" key="2">
    <source>
        <dbReference type="ARBA" id="ARBA00022898"/>
    </source>
</evidence>
<dbReference type="InterPro" id="IPR004839">
    <property type="entry name" value="Aminotransferase_I/II_large"/>
</dbReference>
<dbReference type="Gene3D" id="1.10.10.10">
    <property type="entry name" value="Winged helix-like DNA-binding domain superfamily/Winged helix DNA-binding domain"/>
    <property type="match status" value="1"/>
</dbReference>
<dbReference type="CDD" id="cd00609">
    <property type="entry name" value="AAT_like"/>
    <property type="match status" value="1"/>
</dbReference>
<dbReference type="RefSeq" id="WP_165192171.1">
    <property type="nucleotide sequence ID" value="NZ_CP106738.1"/>
</dbReference>
<reference evidence="7" key="1">
    <citation type="submission" date="2022-10" db="EMBL/GenBank/DDBJ databases">
        <title>Roseovarius pelagicus sp. nov., isolated from Arctic seawater.</title>
        <authorList>
            <person name="Hong Y.W."/>
            <person name="Hwang C.Y."/>
        </authorList>
    </citation>
    <scope>NUCLEOTIDE SEQUENCE</scope>
    <source>
        <strain evidence="7">HL-MP18</strain>
    </source>
</reference>
<organism evidence="7 8">
    <name type="scientific">Roseovarius pelagicus</name>
    <dbReference type="NCBI Taxonomy" id="2980108"/>
    <lineage>
        <taxon>Bacteria</taxon>
        <taxon>Pseudomonadati</taxon>
        <taxon>Pseudomonadota</taxon>
        <taxon>Alphaproteobacteria</taxon>
        <taxon>Rhodobacterales</taxon>
        <taxon>Roseobacteraceae</taxon>
        <taxon>Roseovarius</taxon>
    </lineage>
</organism>
<evidence type="ECO:0000313" key="8">
    <source>
        <dbReference type="Proteomes" id="UP001064087"/>
    </source>
</evidence>
<proteinExistence type="inferred from homology"/>
<comment type="similarity">
    <text evidence="1">In the C-terminal section; belongs to the class-I pyridoxal-phosphate-dependent aminotransferase family.</text>
</comment>
<evidence type="ECO:0000256" key="3">
    <source>
        <dbReference type="ARBA" id="ARBA00023015"/>
    </source>
</evidence>
<dbReference type="PANTHER" id="PTHR46577:SF1">
    <property type="entry name" value="HTH-TYPE TRANSCRIPTIONAL REGULATORY PROTEIN GABR"/>
    <property type="match status" value="1"/>
</dbReference>
<keyword evidence="5" id="KW-0804">Transcription</keyword>
<keyword evidence="8" id="KW-1185">Reference proteome</keyword>
<accession>A0ABY6DFE5</accession>
<dbReference type="InterPro" id="IPR051446">
    <property type="entry name" value="HTH_trans_reg/aminotransferase"/>
</dbReference>
<evidence type="ECO:0000256" key="4">
    <source>
        <dbReference type="ARBA" id="ARBA00023125"/>
    </source>
</evidence>
<dbReference type="PANTHER" id="PTHR46577">
    <property type="entry name" value="HTH-TYPE TRANSCRIPTIONAL REGULATORY PROTEIN GABR"/>
    <property type="match status" value="1"/>
</dbReference>
<feature type="domain" description="HTH gntR-type" evidence="6">
    <location>
        <begin position="22"/>
        <end position="90"/>
    </location>
</feature>
<sequence>MIGEGNIVIDTIGLPDFAGKSDPKYIVLIQSIREAIRSGRLKPGTKMPPVRELAWEFGITPGTVARAYKLATDEGLVEAAVGRGTFVTGAPQLAPPPPEPLIGLAQTDLLDFRAARVPEVGQSAAIRTVLRQLGQMQDAPYLDYPTSQTDLAARQQVVRWIGPERAGRLVADDIVLGLGAQNTVMMALQACLHGASPVVLTEGLAYPGVRHAARLLRAQLIGVEIDQEGLRPDRLEEALRRHGGQVLLLSPHAHSPTTARMSLERRQRIGDIARRYQLQIIEDDCHVINRPDMPTFRAICPERGWLVSSLTKSVSAALRFGFAACPAEQASTARQVAQSTFYGLPQPVLDLCAELIRSGEAERIRDLVEREVAHRVQIAVNILGQWDIKWRTDVSFVWLRLPQGWRGSTFAMACEAEGLRIKPADEFAPPDGAAPHAVRLTLNAIAEQSALEDGLRRISALLSRPPVNVDF</sequence>
<keyword evidence="4" id="KW-0238">DNA-binding</keyword>
<dbReference type="InterPro" id="IPR036390">
    <property type="entry name" value="WH_DNA-bd_sf"/>
</dbReference>
<dbReference type="Gene3D" id="3.40.640.10">
    <property type="entry name" value="Type I PLP-dependent aspartate aminotransferase-like (Major domain)"/>
    <property type="match status" value="1"/>
</dbReference>
<protein>
    <submittedName>
        <fullName evidence="7">PLP-dependent aminotransferase family protein</fullName>
    </submittedName>
</protein>
<dbReference type="CDD" id="cd07377">
    <property type="entry name" value="WHTH_GntR"/>
    <property type="match status" value="1"/>
</dbReference>
<dbReference type="InterPro" id="IPR015421">
    <property type="entry name" value="PyrdxlP-dep_Trfase_major"/>
</dbReference>
<keyword evidence="7" id="KW-0032">Aminotransferase</keyword>